<dbReference type="AlphaFoldDB" id="A0A2S5CKG7"/>
<evidence type="ECO:0000313" key="3">
    <source>
        <dbReference type="Proteomes" id="UP000237423"/>
    </source>
</evidence>
<gene>
    <name evidence="2" type="ORF">AADEFJLK_02734</name>
</gene>
<dbReference type="SUPFAM" id="SSF56954">
    <property type="entry name" value="Outer membrane efflux proteins (OEP)"/>
    <property type="match status" value="1"/>
</dbReference>
<dbReference type="InterPro" id="IPR010131">
    <property type="entry name" value="MdtP/NodT-like"/>
</dbReference>
<dbReference type="Gene3D" id="1.20.1600.10">
    <property type="entry name" value="Outer membrane efflux proteins (OEP)"/>
    <property type="match status" value="1"/>
</dbReference>
<dbReference type="PANTHER" id="PTHR30203">
    <property type="entry name" value="OUTER MEMBRANE CATION EFFLUX PROTEIN"/>
    <property type="match status" value="1"/>
</dbReference>
<proteinExistence type="inferred from homology"/>
<dbReference type="RefSeq" id="WP_103974658.1">
    <property type="nucleotide sequence ID" value="NZ_PGFZ01000006.1"/>
</dbReference>
<evidence type="ECO:0000256" key="1">
    <source>
        <dbReference type="ARBA" id="ARBA00007613"/>
    </source>
</evidence>
<dbReference type="EMBL" id="PGFZ01000006">
    <property type="protein sequence ID" value="POZ51288.1"/>
    <property type="molecule type" value="Genomic_DNA"/>
</dbReference>
<organism evidence="2 3">
    <name type="scientific">Methylovulum psychrotolerans</name>
    <dbReference type="NCBI Taxonomy" id="1704499"/>
    <lineage>
        <taxon>Bacteria</taxon>
        <taxon>Pseudomonadati</taxon>
        <taxon>Pseudomonadota</taxon>
        <taxon>Gammaproteobacteria</taxon>
        <taxon>Methylococcales</taxon>
        <taxon>Methylococcaceae</taxon>
        <taxon>Methylovulum</taxon>
    </lineage>
</organism>
<dbReference type="Pfam" id="PF02321">
    <property type="entry name" value="OEP"/>
    <property type="match status" value="1"/>
</dbReference>
<accession>A0A2S5CKG7</accession>
<dbReference type="PANTHER" id="PTHR30203:SF24">
    <property type="entry name" value="BLR4935 PROTEIN"/>
    <property type="match status" value="1"/>
</dbReference>
<dbReference type="Proteomes" id="UP000237423">
    <property type="component" value="Unassembled WGS sequence"/>
</dbReference>
<sequence length="439" mass="47913">MNQAKLTTLPRRLLAKTSVLLLLLLWGRASVFAGEAGESPELPDTVSIRQLLQIVHDQSPRHALIRSQIDVAQADVVTADVLPNPRLSYGRFDQAGGRWNTQFDGPSQQNVTVEVPLLLAGQRGARKEAAERRVGVAEADAGSQYHQLIRDTWRLFVQLLVGQQRVAVLEEAGRELERLRAIIAGKESAGTASRYDVLRITQESHNLKARLEGVKSGTASTAGELGVLLGFPNWRPQANGVLAPIGIVADTGTLWAQAELHNQALESARRETIAADSGLERARRERWPVPSLLLGTAFTDRPYGNTTFVGISVDLPIFDRGQGGMAKASAEKQAALLERELALAATRRELGRAAEVLAGRRATLAEFERDVLEPLPGLRQMAEDAYRLGKTGLLELLDSSRSRTEIKLSHLDLLVAEIESELDTLTASGQLTVAFEKMK</sequence>
<dbReference type="InterPro" id="IPR003423">
    <property type="entry name" value="OMP_efflux"/>
</dbReference>
<name>A0A2S5CKG7_9GAMM</name>
<comment type="caution">
    <text evidence="2">The sequence shown here is derived from an EMBL/GenBank/DDBJ whole genome shotgun (WGS) entry which is preliminary data.</text>
</comment>
<reference evidence="2 3" key="1">
    <citation type="submission" date="2017-11" db="EMBL/GenBank/DDBJ databases">
        <title>Draft Genome Sequence of Methylobacter psychrotolerans Sph1T, an Obligate Methanotroph from Low-Temperature Environments.</title>
        <authorList>
            <person name="Oshkin I.Y."/>
            <person name="Miroshnikov K."/>
            <person name="Belova S.E."/>
            <person name="Korzhenkov A."/>
            <person name="Toshchakov S.V."/>
            <person name="Dedysh S.N."/>
        </authorList>
    </citation>
    <scope>NUCLEOTIDE SEQUENCE [LARGE SCALE GENOMIC DNA]</scope>
    <source>
        <strain evidence="2 3">Sph1</strain>
    </source>
</reference>
<comment type="similarity">
    <text evidence="1">Belongs to the outer membrane factor (OMF) (TC 1.B.17) family.</text>
</comment>
<protein>
    <submittedName>
        <fullName evidence="2">TolC family protein</fullName>
    </submittedName>
</protein>
<dbReference type="GO" id="GO:0015562">
    <property type="term" value="F:efflux transmembrane transporter activity"/>
    <property type="evidence" value="ECO:0007669"/>
    <property type="project" value="InterPro"/>
</dbReference>
<evidence type="ECO:0000313" key="2">
    <source>
        <dbReference type="EMBL" id="POZ51288.1"/>
    </source>
</evidence>